<comment type="similarity">
    <text evidence="1 4">Belongs to the plant dirigent protein family.</text>
</comment>
<feature type="signal peptide" evidence="4">
    <location>
        <begin position="1"/>
        <end position="20"/>
    </location>
</feature>
<sequence>MDKVMYTILMLCSIVPTALPMVHGGNGSSTTKNWFKKLPHKNQKATHLHFYLHDIVSGPNPTNIPIAMSNSTAQSPTYFGLIAAIDDPLTLGPSPDSEIVGRAQGLFGSTSLEEIAFHMTFDIVFTNGKYNGSTLTVLGRNPFLREYRELSIVGGSGVSDWLAAQPQFIDDCTRAQRIPGYVWSQELGLYVTLGFGFVLRYSPFNNEYHGGSGVSRLARSVATAKTTEFGAKSGNAVVEYNVKMLHD</sequence>
<comment type="subunit">
    <text evidence="2 4">Homodimer.</text>
</comment>
<dbReference type="GO" id="GO:0009699">
    <property type="term" value="P:phenylpropanoid biosynthetic process"/>
    <property type="evidence" value="ECO:0007669"/>
    <property type="project" value="UniProtKB-ARBA"/>
</dbReference>
<comment type="subcellular location">
    <subcellularLocation>
        <location evidence="4">Secreted</location>
        <location evidence="4">Extracellular space</location>
        <location evidence="4">Apoplast</location>
    </subcellularLocation>
</comment>
<comment type="caution">
    <text evidence="5">The sequence shown here is derived from an EMBL/GenBank/DDBJ whole genome shotgun (WGS) entry which is preliminary data.</text>
</comment>
<dbReference type="InterPro" id="IPR004265">
    <property type="entry name" value="Dirigent"/>
</dbReference>
<dbReference type="PANTHER" id="PTHR21495">
    <property type="entry name" value="NUCLEOPORIN-RELATED"/>
    <property type="match status" value="1"/>
</dbReference>
<evidence type="ECO:0000313" key="5">
    <source>
        <dbReference type="EMBL" id="KAL0376216.1"/>
    </source>
</evidence>
<proteinExistence type="inferred from homology"/>
<evidence type="ECO:0000256" key="4">
    <source>
        <dbReference type="RuleBase" id="RU363099"/>
    </source>
</evidence>
<dbReference type="Pfam" id="PF03018">
    <property type="entry name" value="Dirigent"/>
    <property type="match status" value="1"/>
</dbReference>
<reference evidence="5" key="1">
    <citation type="submission" date="2020-06" db="EMBL/GenBank/DDBJ databases">
        <authorList>
            <person name="Li T."/>
            <person name="Hu X."/>
            <person name="Zhang T."/>
            <person name="Song X."/>
            <person name="Zhang H."/>
            <person name="Dai N."/>
            <person name="Sheng W."/>
            <person name="Hou X."/>
            <person name="Wei L."/>
        </authorList>
    </citation>
    <scope>NUCLEOTIDE SEQUENCE</scope>
    <source>
        <strain evidence="5">KEN8</strain>
        <tissue evidence="5">Leaf</tissue>
    </source>
</reference>
<keyword evidence="3 4" id="KW-0964">Secreted</keyword>
<dbReference type="InterPro" id="IPR044859">
    <property type="entry name" value="Allene_oxi_cyc_Dirigent"/>
</dbReference>
<evidence type="ECO:0000256" key="1">
    <source>
        <dbReference type="ARBA" id="ARBA00010746"/>
    </source>
</evidence>
<organism evidence="5">
    <name type="scientific">Sesamum calycinum</name>
    <dbReference type="NCBI Taxonomy" id="2727403"/>
    <lineage>
        <taxon>Eukaryota</taxon>
        <taxon>Viridiplantae</taxon>
        <taxon>Streptophyta</taxon>
        <taxon>Embryophyta</taxon>
        <taxon>Tracheophyta</taxon>
        <taxon>Spermatophyta</taxon>
        <taxon>Magnoliopsida</taxon>
        <taxon>eudicotyledons</taxon>
        <taxon>Gunneridae</taxon>
        <taxon>Pentapetalae</taxon>
        <taxon>asterids</taxon>
        <taxon>lamiids</taxon>
        <taxon>Lamiales</taxon>
        <taxon>Pedaliaceae</taxon>
        <taxon>Sesamum</taxon>
    </lineage>
</organism>
<dbReference type="GO" id="GO:0048046">
    <property type="term" value="C:apoplast"/>
    <property type="evidence" value="ECO:0007669"/>
    <property type="project" value="UniProtKB-SubCell"/>
</dbReference>
<accession>A0AAW2R8E8</accession>
<keyword evidence="4" id="KW-0052">Apoplast</keyword>
<dbReference type="AlphaFoldDB" id="A0AAW2R8E8"/>
<gene>
    <name evidence="5" type="ORF">Scaly_0739200</name>
</gene>
<protein>
    <recommendedName>
        <fullName evidence="4">Dirigent protein</fullName>
    </recommendedName>
</protein>
<evidence type="ECO:0000256" key="3">
    <source>
        <dbReference type="ARBA" id="ARBA00022525"/>
    </source>
</evidence>
<reference evidence="5" key="2">
    <citation type="journal article" date="2024" name="Plant">
        <title>Genomic evolution and insights into agronomic trait innovations of Sesamum species.</title>
        <authorList>
            <person name="Miao H."/>
            <person name="Wang L."/>
            <person name="Qu L."/>
            <person name="Liu H."/>
            <person name="Sun Y."/>
            <person name="Le M."/>
            <person name="Wang Q."/>
            <person name="Wei S."/>
            <person name="Zheng Y."/>
            <person name="Lin W."/>
            <person name="Duan Y."/>
            <person name="Cao H."/>
            <person name="Xiong S."/>
            <person name="Wang X."/>
            <person name="Wei L."/>
            <person name="Li C."/>
            <person name="Ma Q."/>
            <person name="Ju M."/>
            <person name="Zhao R."/>
            <person name="Li G."/>
            <person name="Mu C."/>
            <person name="Tian Q."/>
            <person name="Mei H."/>
            <person name="Zhang T."/>
            <person name="Gao T."/>
            <person name="Zhang H."/>
        </authorList>
    </citation>
    <scope>NUCLEOTIDE SEQUENCE</scope>
    <source>
        <strain evidence="5">KEN8</strain>
    </source>
</reference>
<dbReference type="EMBL" id="JACGWM010000004">
    <property type="protein sequence ID" value="KAL0376216.1"/>
    <property type="molecule type" value="Genomic_DNA"/>
</dbReference>
<comment type="function">
    <text evidence="4">Dirigent proteins impart stereoselectivity on the phenoxy radical-coupling reaction, yielding optically active lignans from two molecules of coniferyl alcohol in the biosynthesis of lignans, flavonolignans, and alkaloids and thus plays a central role in plant secondary metabolism.</text>
</comment>
<keyword evidence="4" id="KW-0732">Signal</keyword>
<name>A0AAW2R8E8_9LAMI</name>
<feature type="chain" id="PRO_5043096653" description="Dirigent protein" evidence="4">
    <location>
        <begin position="21"/>
        <end position="247"/>
    </location>
</feature>
<dbReference type="Gene3D" id="2.40.480.10">
    <property type="entry name" value="Allene oxide cyclase-like"/>
    <property type="match status" value="1"/>
</dbReference>
<evidence type="ECO:0000256" key="2">
    <source>
        <dbReference type="ARBA" id="ARBA00011738"/>
    </source>
</evidence>